<sequence length="926" mass="101224">MHDQLRHRLLGWWAGIISHWPGWILAIALLLALAAVAVTVSQLSFQSNRNDLISEDIDWNQRFIHWRSLFPGKDDIIIIVETHDPATGAADDETAARARALVNELAERLEASDAVVEVVWGFDQSAVHPRSVRLLSMDAFEAQLAEVGAAGPLLESATPQALIRQGLAQADGDETDEDPAQAQAGLEAFTQLIRGFTHRMQTQTDETVDLMQFAAPGMSPAEWEYLATPNQRFLIMQVVPREDPGALSPIGRSIGEVRRLLREVGRDYPDVAFGTTGVAVVETDETAAATADSTKASILAVVLITLLLVAAFHSLRMPLLLMIALMIGIAWSFGFLTLAVGHLQVISVIFAVILLGLGVAFGIHLITGFELHRHRHPDSEEGFRATMRETFESVGPGIVTGAFTTAAAFSTTLLTDFRGVAEMGLIAAGGILLCLLAMVSVFPALLRLYKRKHKHFVRLESRTFHVFEERWVSPFTRRPKLTLAIAGVITGLSLVAVSQLRFDYNLVELMPHNIESVEWQRRIADDGEQSIWSAVSVANSLEEARMLTRQYQAMGSVDGVGGIGMLFPRDEDEKLSLIRDVQAQVGAAAEQALAERVPETPTDEPSLVEQLRSLQLSLPFVQAQLPPALRPTLRDTSAAINEFVTTAQALPADERERRLNALQRDYDRWREQTAQLVSATLDDGPMQLTDLPAEAIGAYVAERDGQQWFVLEVYPRLPEDVTDPLNPRVLGPFVTEVQAVDPEATGAMVQLYLSGDLIWRSYLLAGGLALSAVLVLVWVDFRSIRDAALTLVPVAAGFAVTFAIMWLVGLNINPANIMVLPLMFGIGVDAGVHMLHRYRQDPTRRPLGLAGGTGKGITLTSFTTMIGFGSLMLAQHRGIAGIGFVLSVGIGMTLLACWTIVPAWLELRTRAEQSKSKGKQPHAQPG</sequence>
<evidence type="ECO:0000313" key="10">
    <source>
        <dbReference type="Proteomes" id="UP001575105"/>
    </source>
</evidence>
<evidence type="ECO:0000256" key="5">
    <source>
        <dbReference type="ARBA" id="ARBA00023136"/>
    </source>
</evidence>
<dbReference type="Gene3D" id="1.20.1640.10">
    <property type="entry name" value="Multidrug efflux transporter AcrB transmembrane domain"/>
    <property type="match status" value="2"/>
</dbReference>
<keyword evidence="6" id="KW-0175">Coiled coil</keyword>
<comment type="subcellular location">
    <subcellularLocation>
        <location evidence="1">Cell membrane</location>
        <topology evidence="1">Multi-pass membrane protein</topology>
    </subcellularLocation>
</comment>
<evidence type="ECO:0000256" key="4">
    <source>
        <dbReference type="ARBA" id="ARBA00022989"/>
    </source>
</evidence>
<feature type="transmembrane region" description="Helical" evidence="7">
    <location>
        <begin position="757"/>
        <end position="779"/>
    </location>
</feature>
<feature type="transmembrane region" description="Helical" evidence="7">
    <location>
        <begin position="880"/>
        <end position="905"/>
    </location>
</feature>
<dbReference type="PANTHER" id="PTHR33406">
    <property type="entry name" value="MEMBRANE PROTEIN MJ1562-RELATED"/>
    <property type="match status" value="1"/>
</dbReference>
<dbReference type="SUPFAM" id="SSF82866">
    <property type="entry name" value="Multidrug efflux transporter AcrB transmembrane domain"/>
    <property type="match status" value="2"/>
</dbReference>
<feature type="transmembrane region" description="Helical" evidence="7">
    <location>
        <begin position="791"/>
        <end position="809"/>
    </location>
</feature>
<keyword evidence="3 7" id="KW-0812">Transmembrane</keyword>
<feature type="transmembrane region" description="Helical" evidence="7">
    <location>
        <begin position="296"/>
        <end position="312"/>
    </location>
</feature>
<feature type="transmembrane region" description="Helical" evidence="7">
    <location>
        <begin position="345"/>
        <end position="366"/>
    </location>
</feature>
<reference evidence="9 10" key="1">
    <citation type="submission" date="2024-08" db="EMBL/GenBank/DDBJ databases">
        <title>Whole-genome sequencing of halo(alkali)philic microorganisms from hypersaline lakes.</title>
        <authorList>
            <person name="Sorokin D.Y."/>
            <person name="Merkel A.Y."/>
            <person name="Messina E."/>
            <person name="Yakimov M."/>
        </authorList>
    </citation>
    <scope>NUCLEOTIDE SEQUENCE [LARGE SCALE GENOMIC DNA]</scope>
    <source>
        <strain evidence="9 10">AB-hyl4</strain>
    </source>
</reference>
<feature type="transmembrane region" description="Helical" evidence="7">
    <location>
        <begin position="319"/>
        <end position="339"/>
    </location>
</feature>
<evidence type="ECO:0000256" key="3">
    <source>
        <dbReference type="ARBA" id="ARBA00022692"/>
    </source>
</evidence>
<feature type="transmembrane region" description="Helical" evidence="7">
    <location>
        <begin position="856"/>
        <end position="874"/>
    </location>
</feature>
<feature type="transmembrane region" description="Helical" evidence="7">
    <location>
        <begin position="426"/>
        <end position="449"/>
    </location>
</feature>
<dbReference type="InterPro" id="IPR000731">
    <property type="entry name" value="SSD"/>
</dbReference>
<keyword evidence="4 7" id="KW-1133">Transmembrane helix</keyword>
<comment type="caution">
    <text evidence="9">The sequence shown here is derived from an EMBL/GenBank/DDBJ whole genome shotgun (WGS) entry which is preliminary data.</text>
</comment>
<feature type="coiled-coil region" evidence="6">
    <location>
        <begin position="652"/>
        <end position="679"/>
    </location>
</feature>
<organism evidence="9 10">
    <name type="scientific">Natronomicrosphaera hydrolytica</name>
    <dbReference type="NCBI Taxonomy" id="3242702"/>
    <lineage>
        <taxon>Bacteria</taxon>
        <taxon>Pseudomonadati</taxon>
        <taxon>Planctomycetota</taxon>
        <taxon>Phycisphaerae</taxon>
        <taxon>Phycisphaerales</taxon>
        <taxon>Phycisphaeraceae</taxon>
        <taxon>Natronomicrosphaera</taxon>
    </lineage>
</organism>
<evidence type="ECO:0000256" key="1">
    <source>
        <dbReference type="ARBA" id="ARBA00004651"/>
    </source>
</evidence>
<protein>
    <submittedName>
        <fullName evidence="9">MMPL family transporter</fullName>
    </submittedName>
</protein>
<name>A0ABV4U6G8_9BACT</name>
<evidence type="ECO:0000256" key="7">
    <source>
        <dbReference type="SAM" id="Phobius"/>
    </source>
</evidence>
<dbReference type="Proteomes" id="UP001575105">
    <property type="component" value="Unassembled WGS sequence"/>
</dbReference>
<evidence type="ECO:0000313" key="9">
    <source>
        <dbReference type="EMBL" id="MFA9478346.1"/>
    </source>
</evidence>
<evidence type="ECO:0000256" key="2">
    <source>
        <dbReference type="ARBA" id="ARBA00022475"/>
    </source>
</evidence>
<feature type="domain" description="SSD" evidence="8">
    <location>
        <begin position="327"/>
        <end position="448"/>
    </location>
</feature>
<feature type="transmembrane region" description="Helical" evidence="7">
    <location>
        <begin position="815"/>
        <end position="835"/>
    </location>
</feature>
<keyword evidence="10" id="KW-1185">Reference proteome</keyword>
<dbReference type="EMBL" id="JBGUBD010000004">
    <property type="protein sequence ID" value="MFA9478346.1"/>
    <property type="molecule type" value="Genomic_DNA"/>
</dbReference>
<accession>A0ABV4U6G8</accession>
<keyword evidence="5 7" id="KW-0472">Membrane</keyword>
<gene>
    <name evidence="9" type="ORF">ACERK3_08560</name>
</gene>
<feature type="transmembrane region" description="Helical" evidence="7">
    <location>
        <begin position="481"/>
        <end position="502"/>
    </location>
</feature>
<dbReference type="PROSITE" id="PS50156">
    <property type="entry name" value="SSD"/>
    <property type="match status" value="1"/>
</dbReference>
<dbReference type="InterPro" id="IPR050545">
    <property type="entry name" value="Mycobact_MmpL"/>
</dbReference>
<dbReference type="Pfam" id="PF03176">
    <property type="entry name" value="MMPL"/>
    <property type="match status" value="2"/>
</dbReference>
<evidence type="ECO:0000259" key="8">
    <source>
        <dbReference type="PROSITE" id="PS50156"/>
    </source>
</evidence>
<evidence type="ECO:0000256" key="6">
    <source>
        <dbReference type="SAM" id="Coils"/>
    </source>
</evidence>
<dbReference type="PANTHER" id="PTHR33406:SF13">
    <property type="entry name" value="MEMBRANE PROTEIN YDFJ"/>
    <property type="match status" value="1"/>
</dbReference>
<proteinExistence type="predicted"/>
<dbReference type="InterPro" id="IPR004869">
    <property type="entry name" value="MMPL_dom"/>
</dbReference>
<keyword evidence="2" id="KW-1003">Cell membrane</keyword>
<dbReference type="RefSeq" id="WP_425345268.1">
    <property type="nucleotide sequence ID" value="NZ_JBGUBD010000004.1"/>
</dbReference>
<feature type="transmembrane region" description="Helical" evidence="7">
    <location>
        <begin position="20"/>
        <end position="40"/>
    </location>
</feature>